<organism evidence="1">
    <name type="scientific">marine sediment metagenome</name>
    <dbReference type="NCBI Taxonomy" id="412755"/>
    <lineage>
        <taxon>unclassified sequences</taxon>
        <taxon>metagenomes</taxon>
        <taxon>ecological metagenomes</taxon>
    </lineage>
</organism>
<evidence type="ECO:0000313" key="1">
    <source>
        <dbReference type="EMBL" id="GAF95399.1"/>
    </source>
</evidence>
<dbReference type="EMBL" id="BARS01019845">
    <property type="protein sequence ID" value="GAF95399.1"/>
    <property type="molecule type" value="Genomic_DNA"/>
</dbReference>
<sequence length="90" mass="10752">MAAKKNKVVIPLYRGEAALSDRRIYINSDKVQLQEKKRHWRRWYSLDMMIFSKGQLRKIIEKLLALLPKQDRIQICDSVWMADVEEKTMS</sequence>
<comment type="caution">
    <text evidence="1">The sequence shown here is derived from an EMBL/GenBank/DDBJ whole genome shotgun (WGS) entry which is preliminary data.</text>
</comment>
<protein>
    <submittedName>
        <fullName evidence="1">Uncharacterized protein</fullName>
    </submittedName>
</protein>
<gene>
    <name evidence="1" type="ORF">S01H1_32089</name>
</gene>
<name>X0TQ73_9ZZZZ</name>
<dbReference type="AlphaFoldDB" id="X0TQ73"/>
<reference evidence="1" key="1">
    <citation type="journal article" date="2014" name="Front. Microbiol.">
        <title>High frequency of phylogenetically diverse reductive dehalogenase-homologous genes in deep subseafloor sedimentary metagenomes.</title>
        <authorList>
            <person name="Kawai M."/>
            <person name="Futagami T."/>
            <person name="Toyoda A."/>
            <person name="Takaki Y."/>
            <person name="Nishi S."/>
            <person name="Hori S."/>
            <person name="Arai W."/>
            <person name="Tsubouchi T."/>
            <person name="Morono Y."/>
            <person name="Uchiyama I."/>
            <person name="Ito T."/>
            <person name="Fujiyama A."/>
            <person name="Inagaki F."/>
            <person name="Takami H."/>
        </authorList>
    </citation>
    <scope>NUCLEOTIDE SEQUENCE</scope>
    <source>
        <strain evidence="1">Expedition CK06-06</strain>
    </source>
</reference>
<proteinExistence type="predicted"/>
<accession>X0TQ73</accession>